<dbReference type="AlphaFoldDB" id="A0A9D0ZNZ3"/>
<organism evidence="14 15">
    <name type="scientific">Candidatus Pullichristensenella stercorigallinarum</name>
    <dbReference type="NCBI Taxonomy" id="2840909"/>
    <lineage>
        <taxon>Bacteria</taxon>
        <taxon>Bacillati</taxon>
        <taxon>Bacillota</taxon>
        <taxon>Clostridia</taxon>
        <taxon>Candidatus Pullichristensenella</taxon>
    </lineage>
</organism>
<keyword evidence="9" id="KW-0234">DNA repair</keyword>
<dbReference type="InterPro" id="IPR015797">
    <property type="entry name" value="NUDIX_hydrolase-like_dom_sf"/>
</dbReference>
<evidence type="ECO:0000256" key="9">
    <source>
        <dbReference type="ARBA" id="ARBA00023204"/>
    </source>
</evidence>
<keyword evidence="3" id="KW-0515">Mutator protein</keyword>
<dbReference type="InterPro" id="IPR000086">
    <property type="entry name" value="NUDIX_hydrolase_dom"/>
</dbReference>
<sequence length="129" mass="14395">MIAVVAGVVKRDGRLLLCQRPEGKRLGLLWEFPGGKVEMGETPKAALERELKEELNVETRTGRVLDVLRLDDRNGGDMLLLFYESEIVSGEPETVECRAFAWALPQDVRAYDLAPADALFARRNLPGDI</sequence>
<evidence type="ECO:0000256" key="7">
    <source>
        <dbReference type="ARBA" id="ARBA00022801"/>
    </source>
</evidence>
<evidence type="ECO:0000313" key="14">
    <source>
        <dbReference type="EMBL" id="HIQ83935.1"/>
    </source>
</evidence>
<dbReference type="GO" id="GO:0006281">
    <property type="term" value="P:DNA repair"/>
    <property type="evidence" value="ECO:0007669"/>
    <property type="project" value="UniProtKB-KW"/>
</dbReference>
<dbReference type="GO" id="GO:0006260">
    <property type="term" value="P:DNA replication"/>
    <property type="evidence" value="ECO:0007669"/>
    <property type="project" value="UniProtKB-KW"/>
</dbReference>
<protein>
    <recommendedName>
        <fullName evidence="11">8-oxo-dGTP diphosphatase</fullName>
        <ecNumber evidence="11">3.6.1.55</ecNumber>
    </recommendedName>
</protein>
<dbReference type="GO" id="GO:0044715">
    <property type="term" value="F:8-oxo-dGDP phosphatase activity"/>
    <property type="evidence" value="ECO:0007669"/>
    <property type="project" value="TreeGrafter"/>
</dbReference>
<gene>
    <name evidence="14" type="ORF">IAA52_12655</name>
</gene>
<comment type="cofactor">
    <cofactor evidence="1">
        <name>Mg(2+)</name>
        <dbReference type="ChEBI" id="CHEBI:18420"/>
    </cofactor>
</comment>
<accession>A0A9D0ZNZ3</accession>
<keyword evidence="8" id="KW-0460">Magnesium</keyword>
<dbReference type="GO" id="GO:0035539">
    <property type="term" value="F:8-oxo-7,8-dihydrodeoxyguanosine triphosphate pyrophosphatase activity"/>
    <property type="evidence" value="ECO:0007669"/>
    <property type="project" value="UniProtKB-EC"/>
</dbReference>
<dbReference type="EC" id="3.6.1.55" evidence="11"/>
<dbReference type="PRINTS" id="PR00502">
    <property type="entry name" value="NUDIXFAMILY"/>
</dbReference>
<evidence type="ECO:0000256" key="6">
    <source>
        <dbReference type="ARBA" id="ARBA00022763"/>
    </source>
</evidence>
<dbReference type="GO" id="GO:0044716">
    <property type="term" value="F:8-oxo-GDP phosphatase activity"/>
    <property type="evidence" value="ECO:0007669"/>
    <property type="project" value="TreeGrafter"/>
</dbReference>
<evidence type="ECO:0000256" key="1">
    <source>
        <dbReference type="ARBA" id="ARBA00001946"/>
    </source>
</evidence>
<dbReference type="PROSITE" id="PS00893">
    <property type="entry name" value="NUDIX_BOX"/>
    <property type="match status" value="1"/>
</dbReference>
<proteinExistence type="inferred from homology"/>
<dbReference type="GO" id="GO:0046872">
    <property type="term" value="F:metal ion binding"/>
    <property type="evidence" value="ECO:0007669"/>
    <property type="project" value="UniProtKB-KW"/>
</dbReference>
<evidence type="ECO:0000256" key="5">
    <source>
        <dbReference type="ARBA" id="ARBA00022723"/>
    </source>
</evidence>
<evidence type="ECO:0000313" key="15">
    <source>
        <dbReference type="Proteomes" id="UP000824260"/>
    </source>
</evidence>
<dbReference type="InterPro" id="IPR020084">
    <property type="entry name" value="NUDIX_hydrolase_CS"/>
</dbReference>
<dbReference type="Gene3D" id="3.90.79.10">
    <property type="entry name" value="Nucleoside Triphosphate Pyrophosphohydrolase"/>
    <property type="match status" value="1"/>
</dbReference>
<keyword evidence="4" id="KW-0235">DNA replication</keyword>
<comment type="similarity">
    <text evidence="2 12">Belongs to the Nudix hydrolase family.</text>
</comment>
<comment type="catalytic activity">
    <reaction evidence="10">
        <text>8-oxo-dGTP + H2O = 8-oxo-dGMP + diphosphate + H(+)</text>
        <dbReference type="Rhea" id="RHEA:31575"/>
        <dbReference type="ChEBI" id="CHEBI:15377"/>
        <dbReference type="ChEBI" id="CHEBI:15378"/>
        <dbReference type="ChEBI" id="CHEBI:33019"/>
        <dbReference type="ChEBI" id="CHEBI:63224"/>
        <dbReference type="ChEBI" id="CHEBI:77896"/>
        <dbReference type="EC" id="3.6.1.55"/>
    </reaction>
</comment>
<dbReference type="PANTHER" id="PTHR47707:SF1">
    <property type="entry name" value="NUDIX HYDROLASE FAMILY PROTEIN"/>
    <property type="match status" value="1"/>
</dbReference>
<dbReference type="CDD" id="cd03425">
    <property type="entry name" value="NUDIX_MutT_NudA_like"/>
    <property type="match status" value="1"/>
</dbReference>
<dbReference type="InterPro" id="IPR020476">
    <property type="entry name" value="Nudix_hydrolase"/>
</dbReference>
<evidence type="ECO:0000256" key="10">
    <source>
        <dbReference type="ARBA" id="ARBA00035861"/>
    </source>
</evidence>
<dbReference type="GO" id="GO:0008413">
    <property type="term" value="F:8-oxo-7,8-dihydroguanosine triphosphate pyrophosphatase activity"/>
    <property type="evidence" value="ECO:0007669"/>
    <property type="project" value="TreeGrafter"/>
</dbReference>
<evidence type="ECO:0000256" key="11">
    <source>
        <dbReference type="ARBA" id="ARBA00038905"/>
    </source>
</evidence>
<dbReference type="SUPFAM" id="SSF55811">
    <property type="entry name" value="Nudix"/>
    <property type="match status" value="1"/>
</dbReference>
<dbReference type="EMBL" id="DVFZ01000119">
    <property type="protein sequence ID" value="HIQ83935.1"/>
    <property type="molecule type" value="Genomic_DNA"/>
</dbReference>
<dbReference type="Proteomes" id="UP000824260">
    <property type="component" value="Unassembled WGS sequence"/>
</dbReference>
<reference evidence="14" key="2">
    <citation type="journal article" date="2021" name="PeerJ">
        <title>Extensive microbial diversity within the chicken gut microbiome revealed by metagenomics and culture.</title>
        <authorList>
            <person name="Gilroy R."/>
            <person name="Ravi A."/>
            <person name="Getino M."/>
            <person name="Pursley I."/>
            <person name="Horton D.L."/>
            <person name="Alikhan N.F."/>
            <person name="Baker D."/>
            <person name="Gharbi K."/>
            <person name="Hall N."/>
            <person name="Watson M."/>
            <person name="Adriaenssens E.M."/>
            <person name="Foster-Nyarko E."/>
            <person name="Jarju S."/>
            <person name="Secka A."/>
            <person name="Antonio M."/>
            <person name="Oren A."/>
            <person name="Chaudhuri R.R."/>
            <person name="La Ragione R."/>
            <person name="Hildebrand F."/>
            <person name="Pallen M.J."/>
        </authorList>
    </citation>
    <scope>NUCLEOTIDE SEQUENCE</scope>
    <source>
        <strain evidence="14">ChiSjej6B24-2974</strain>
    </source>
</reference>
<evidence type="ECO:0000256" key="8">
    <source>
        <dbReference type="ARBA" id="ARBA00022842"/>
    </source>
</evidence>
<evidence type="ECO:0000256" key="4">
    <source>
        <dbReference type="ARBA" id="ARBA00022705"/>
    </source>
</evidence>
<evidence type="ECO:0000256" key="2">
    <source>
        <dbReference type="ARBA" id="ARBA00005582"/>
    </source>
</evidence>
<keyword evidence="7 12" id="KW-0378">Hydrolase</keyword>
<evidence type="ECO:0000256" key="12">
    <source>
        <dbReference type="RuleBase" id="RU003476"/>
    </source>
</evidence>
<name>A0A9D0ZNZ3_9FIRM</name>
<dbReference type="PROSITE" id="PS51462">
    <property type="entry name" value="NUDIX"/>
    <property type="match status" value="1"/>
</dbReference>
<keyword evidence="6" id="KW-0227">DNA damage</keyword>
<dbReference type="PANTHER" id="PTHR47707">
    <property type="entry name" value="8-OXO-DGTP DIPHOSPHATASE"/>
    <property type="match status" value="1"/>
</dbReference>
<comment type="caution">
    <text evidence="14">The sequence shown here is derived from an EMBL/GenBank/DDBJ whole genome shotgun (WGS) entry which is preliminary data.</text>
</comment>
<dbReference type="InterPro" id="IPR047127">
    <property type="entry name" value="MutT-like"/>
</dbReference>
<reference evidence="14" key="1">
    <citation type="submission" date="2020-10" db="EMBL/GenBank/DDBJ databases">
        <authorList>
            <person name="Gilroy R."/>
        </authorList>
    </citation>
    <scope>NUCLEOTIDE SEQUENCE</scope>
    <source>
        <strain evidence="14">ChiSjej6B24-2974</strain>
    </source>
</reference>
<evidence type="ECO:0000256" key="3">
    <source>
        <dbReference type="ARBA" id="ARBA00022457"/>
    </source>
</evidence>
<keyword evidence="5" id="KW-0479">Metal-binding</keyword>
<feature type="domain" description="Nudix hydrolase" evidence="13">
    <location>
        <begin position="1"/>
        <end position="126"/>
    </location>
</feature>
<dbReference type="Pfam" id="PF00293">
    <property type="entry name" value="NUDIX"/>
    <property type="match status" value="1"/>
</dbReference>
<evidence type="ECO:0000259" key="13">
    <source>
        <dbReference type="PROSITE" id="PS51462"/>
    </source>
</evidence>